<comment type="caution">
    <text evidence="2">The sequence shown here is derived from an EMBL/GenBank/DDBJ whole genome shotgun (WGS) entry which is preliminary data.</text>
</comment>
<reference evidence="2 3" key="1">
    <citation type="journal article" date="2014" name="Genome Announc.">
        <title>Genome Sequence of the Microsporidian Species Nematocida sp1 Strain ERTm6 (ATCC PRA-372).</title>
        <authorList>
            <person name="Bakowski M.A."/>
            <person name="Priest M."/>
            <person name="Young S."/>
            <person name="Cuomo C.A."/>
            <person name="Troemel E.R."/>
        </authorList>
    </citation>
    <scope>NUCLEOTIDE SEQUENCE [LARGE SCALE GENOMIC DNA]</scope>
    <source>
        <strain evidence="2 3">ERTm6</strain>
    </source>
</reference>
<dbReference type="Proteomes" id="UP000054524">
    <property type="component" value="Unassembled WGS sequence"/>
</dbReference>
<keyword evidence="1" id="KW-0472">Membrane</keyword>
<keyword evidence="1" id="KW-0812">Transmembrane</keyword>
<accession>A0A086J0G1</accession>
<feature type="transmembrane region" description="Helical" evidence="1">
    <location>
        <begin position="139"/>
        <end position="160"/>
    </location>
</feature>
<sequence length="205" mass="23461">MGQHSRLKRAYLYIIKESLYFRRAVLLQPLTKPGNQKAYSQVGLWVNIASLFVSMVCSCSFFRALLSYRDTTEPFCLYISMGKLVPLFFGVLLLGSFLYSFLFSFTFIESGYITSYSMSTTFPITIVGKALQLYFTEHIWPIGCLTFLLSGIVSSLFIIINRTKRIKGYYTFWCIFTGCTLVQILMHITSDSSIFGVLVLGRFKM</sequence>
<evidence type="ECO:0000313" key="2">
    <source>
        <dbReference type="EMBL" id="KFG25629.1"/>
    </source>
</evidence>
<feature type="transmembrane region" description="Helical" evidence="1">
    <location>
        <begin position="44"/>
        <end position="66"/>
    </location>
</feature>
<name>A0A086J0G1_NEMA1</name>
<keyword evidence="1" id="KW-1133">Transmembrane helix</keyword>
<feature type="transmembrane region" description="Helical" evidence="1">
    <location>
        <begin position="87"/>
        <end position="108"/>
    </location>
</feature>
<evidence type="ECO:0000313" key="3">
    <source>
        <dbReference type="Proteomes" id="UP000054524"/>
    </source>
</evidence>
<dbReference type="GeneID" id="77676580"/>
<feature type="transmembrane region" description="Helical" evidence="1">
    <location>
        <begin position="172"/>
        <end position="200"/>
    </location>
</feature>
<dbReference type="EMBL" id="AKIJ01000004">
    <property type="protein sequence ID" value="KFG25629.1"/>
    <property type="molecule type" value="Genomic_DNA"/>
</dbReference>
<organism evidence="2 3">
    <name type="scientific">Nematocida ausubeli (strain ATCC PRA-371 / ERTm2)</name>
    <name type="common">Nematode killer fungus</name>
    <dbReference type="NCBI Taxonomy" id="1913371"/>
    <lineage>
        <taxon>Eukaryota</taxon>
        <taxon>Fungi</taxon>
        <taxon>Fungi incertae sedis</taxon>
        <taxon>Microsporidia</taxon>
        <taxon>Nematocida</taxon>
    </lineage>
</organism>
<protein>
    <submittedName>
        <fullName evidence="2">Uncharacterized protein</fullName>
    </submittedName>
</protein>
<evidence type="ECO:0000256" key="1">
    <source>
        <dbReference type="SAM" id="Phobius"/>
    </source>
</evidence>
<gene>
    <name evidence="2" type="ORF">NESG_01607</name>
</gene>
<dbReference type="RefSeq" id="XP_052904184.1">
    <property type="nucleotide sequence ID" value="XM_053049234.1"/>
</dbReference>
<dbReference type="OrthoDB" id="2188465at2759"/>
<proteinExistence type="predicted"/>
<dbReference type="HOGENOM" id="CLU_1337835_0_0_1"/>
<dbReference type="AlphaFoldDB" id="A0A086J0G1"/>
<keyword evidence="3" id="KW-1185">Reference proteome</keyword>